<reference evidence="3" key="1">
    <citation type="submission" date="2021-01" db="EMBL/GenBank/DDBJ databases">
        <title>Rhizobium sp. strain KVB221 16S ribosomal RNA gene Genome sequencing and assembly.</title>
        <authorList>
            <person name="Kang M."/>
        </authorList>
    </citation>
    <scope>NUCLEOTIDE SEQUENCE</scope>
    <source>
        <strain evidence="3">KVB221</strain>
    </source>
</reference>
<accession>A0A937CIX0</accession>
<dbReference type="Pfam" id="PF01230">
    <property type="entry name" value="HIT"/>
    <property type="match status" value="1"/>
</dbReference>
<dbReference type="InterPro" id="IPR036265">
    <property type="entry name" value="HIT-like_sf"/>
</dbReference>
<dbReference type="PROSITE" id="PS51084">
    <property type="entry name" value="HIT_2"/>
    <property type="match status" value="1"/>
</dbReference>
<dbReference type="Gene3D" id="3.30.428.10">
    <property type="entry name" value="HIT-like"/>
    <property type="match status" value="1"/>
</dbReference>
<dbReference type="Proteomes" id="UP000633219">
    <property type="component" value="Unassembled WGS sequence"/>
</dbReference>
<dbReference type="EMBL" id="JAEQNC010000001">
    <property type="protein sequence ID" value="MBL0370505.1"/>
    <property type="molecule type" value="Genomic_DNA"/>
</dbReference>
<evidence type="ECO:0000259" key="2">
    <source>
        <dbReference type="PROSITE" id="PS51084"/>
    </source>
</evidence>
<dbReference type="PIRSF" id="PIRSF000714">
    <property type="entry name" value="HIT"/>
    <property type="match status" value="1"/>
</dbReference>
<protein>
    <submittedName>
        <fullName evidence="3">HIT domain-containing protein</fullName>
    </submittedName>
</protein>
<dbReference type="InterPro" id="IPR026026">
    <property type="entry name" value="HIT_Hint"/>
</dbReference>
<sequence length="134" mass="15133">MATFKLDERLAGDSVLVTNIGLCQLRLMNDSRWPWLILVPQRDNICEMFDLAPLDQAMLTFETNLVAEALKKVKGAEKINVAAIGNIVRQLHVHVIARYENDANWPGPVWGYGERQPYPEAEKAALVKYILDAL</sequence>
<evidence type="ECO:0000256" key="1">
    <source>
        <dbReference type="PROSITE-ProRule" id="PRU00464"/>
    </source>
</evidence>
<feature type="domain" description="HIT" evidence="2">
    <location>
        <begin position="36"/>
        <end position="105"/>
    </location>
</feature>
<dbReference type="GO" id="GO:0003824">
    <property type="term" value="F:catalytic activity"/>
    <property type="evidence" value="ECO:0007669"/>
    <property type="project" value="InterPro"/>
</dbReference>
<dbReference type="InterPro" id="IPR011146">
    <property type="entry name" value="HIT-like"/>
</dbReference>
<proteinExistence type="predicted"/>
<dbReference type="RefSeq" id="WP_201651746.1">
    <property type="nucleotide sequence ID" value="NZ_JAEQNC010000001.1"/>
</dbReference>
<dbReference type="SUPFAM" id="SSF54197">
    <property type="entry name" value="HIT-like"/>
    <property type="match status" value="1"/>
</dbReference>
<comment type="caution">
    <text evidence="3">The sequence shown here is derived from an EMBL/GenBank/DDBJ whole genome shotgun (WGS) entry which is preliminary data.</text>
</comment>
<comment type="caution">
    <text evidence="1">Lacks conserved residue(s) required for the propagation of feature annotation.</text>
</comment>
<evidence type="ECO:0000313" key="3">
    <source>
        <dbReference type="EMBL" id="MBL0370505.1"/>
    </source>
</evidence>
<keyword evidence="4" id="KW-1185">Reference proteome</keyword>
<dbReference type="AlphaFoldDB" id="A0A937CIX0"/>
<gene>
    <name evidence="3" type="ORF">JJB09_00555</name>
</gene>
<evidence type="ECO:0000313" key="4">
    <source>
        <dbReference type="Proteomes" id="UP000633219"/>
    </source>
</evidence>
<name>A0A937CIX0_9HYPH</name>
<organism evidence="3 4">
    <name type="scientific">Rhizobium setariae</name>
    <dbReference type="NCBI Taxonomy" id="2801340"/>
    <lineage>
        <taxon>Bacteria</taxon>
        <taxon>Pseudomonadati</taxon>
        <taxon>Pseudomonadota</taxon>
        <taxon>Alphaproteobacteria</taxon>
        <taxon>Hyphomicrobiales</taxon>
        <taxon>Rhizobiaceae</taxon>
        <taxon>Rhizobium/Agrobacterium group</taxon>
        <taxon>Rhizobium</taxon>
    </lineage>
</organism>